<evidence type="ECO:0000313" key="1">
    <source>
        <dbReference type="EMBL" id="KAA3482883.1"/>
    </source>
</evidence>
<dbReference type="OrthoDB" id="10549466at2759"/>
<sequence length="161" mass="18675">MIDVMWLDAHARLGLDEATEGALMNKTYDNPYELIENMKPQDRANQNDHIVCGQFLDRIDGEIQSMRTNVKQEGKEYVKAITLRSDKILSSLEILTHERTKENAEDLQKDPQQVDEELEPKEIAKPIAELKEKSIKELPMIRIPFPSRLGEKQRLDEDKFV</sequence>
<dbReference type="EMBL" id="SMMG02000002">
    <property type="protein sequence ID" value="KAA3482883.1"/>
    <property type="molecule type" value="Genomic_DNA"/>
</dbReference>
<evidence type="ECO:0000313" key="2">
    <source>
        <dbReference type="Proteomes" id="UP000325315"/>
    </source>
</evidence>
<comment type="caution">
    <text evidence="1">The sequence shown here is derived from an EMBL/GenBank/DDBJ whole genome shotgun (WGS) entry which is preliminary data.</text>
</comment>
<organism evidence="1 2">
    <name type="scientific">Gossypium australe</name>
    <dbReference type="NCBI Taxonomy" id="47621"/>
    <lineage>
        <taxon>Eukaryota</taxon>
        <taxon>Viridiplantae</taxon>
        <taxon>Streptophyta</taxon>
        <taxon>Embryophyta</taxon>
        <taxon>Tracheophyta</taxon>
        <taxon>Spermatophyta</taxon>
        <taxon>Magnoliopsida</taxon>
        <taxon>eudicotyledons</taxon>
        <taxon>Gunneridae</taxon>
        <taxon>Pentapetalae</taxon>
        <taxon>rosids</taxon>
        <taxon>malvids</taxon>
        <taxon>Malvales</taxon>
        <taxon>Malvaceae</taxon>
        <taxon>Malvoideae</taxon>
        <taxon>Gossypium</taxon>
    </lineage>
</organism>
<proteinExistence type="predicted"/>
<reference evidence="2" key="1">
    <citation type="journal article" date="2019" name="Plant Biotechnol. J.">
        <title>Genome sequencing of the Australian wild diploid species Gossypium australe highlights disease resistance and delayed gland morphogenesis.</title>
        <authorList>
            <person name="Cai Y."/>
            <person name="Cai X."/>
            <person name="Wang Q."/>
            <person name="Wang P."/>
            <person name="Zhang Y."/>
            <person name="Cai C."/>
            <person name="Xu Y."/>
            <person name="Wang K."/>
            <person name="Zhou Z."/>
            <person name="Wang C."/>
            <person name="Geng S."/>
            <person name="Li B."/>
            <person name="Dong Q."/>
            <person name="Hou Y."/>
            <person name="Wang H."/>
            <person name="Ai P."/>
            <person name="Liu Z."/>
            <person name="Yi F."/>
            <person name="Sun M."/>
            <person name="An G."/>
            <person name="Cheng J."/>
            <person name="Zhang Y."/>
            <person name="Shi Q."/>
            <person name="Xie Y."/>
            <person name="Shi X."/>
            <person name="Chang Y."/>
            <person name="Huang F."/>
            <person name="Chen Y."/>
            <person name="Hong S."/>
            <person name="Mi L."/>
            <person name="Sun Q."/>
            <person name="Zhang L."/>
            <person name="Zhou B."/>
            <person name="Peng R."/>
            <person name="Zhang X."/>
            <person name="Liu F."/>
        </authorList>
    </citation>
    <scope>NUCLEOTIDE SEQUENCE [LARGE SCALE GENOMIC DNA]</scope>
    <source>
        <strain evidence="2">cv. PA1801</strain>
    </source>
</reference>
<protein>
    <recommendedName>
        <fullName evidence="3">Acidic leucine-rich nuclear phosphoprotein 32 family member B-like</fullName>
    </recommendedName>
</protein>
<name>A0A5B6WND1_9ROSI</name>
<dbReference type="Proteomes" id="UP000325315">
    <property type="component" value="Unassembled WGS sequence"/>
</dbReference>
<evidence type="ECO:0008006" key="3">
    <source>
        <dbReference type="Google" id="ProtNLM"/>
    </source>
</evidence>
<dbReference type="AlphaFoldDB" id="A0A5B6WND1"/>
<accession>A0A5B6WND1</accession>
<gene>
    <name evidence="1" type="ORF">EPI10_005095</name>
</gene>
<keyword evidence="2" id="KW-1185">Reference proteome</keyword>